<accession>A0ABX0XD34</accession>
<dbReference type="EMBL" id="JAATJH010000003">
    <property type="protein sequence ID" value="NJC26818.1"/>
    <property type="molecule type" value="Genomic_DNA"/>
</dbReference>
<comment type="caution">
    <text evidence="1">The sequence shown here is derived from an EMBL/GenBank/DDBJ whole genome shotgun (WGS) entry which is preliminary data.</text>
</comment>
<dbReference type="RefSeq" id="WP_168037577.1">
    <property type="nucleotide sequence ID" value="NZ_JAATJH010000003.1"/>
</dbReference>
<keyword evidence="2" id="KW-1185">Reference proteome</keyword>
<evidence type="ECO:0000313" key="2">
    <source>
        <dbReference type="Proteomes" id="UP000770785"/>
    </source>
</evidence>
<organism evidence="1 2">
    <name type="scientific">Neolewinella antarctica</name>
    <dbReference type="NCBI Taxonomy" id="442734"/>
    <lineage>
        <taxon>Bacteria</taxon>
        <taxon>Pseudomonadati</taxon>
        <taxon>Bacteroidota</taxon>
        <taxon>Saprospiria</taxon>
        <taxon>Saprospirales</taxon>
        <taxon>Lewinellaceae</taxon>
        <taxon>Neolewinella</taxon>
    </lineage>
</organism>
<evidence type="ECO:0000313" key="1">
    <source>
        <dbReference type="EMBL" id="NJC26818.1"/>
    </source>
</evidence>
<dbReference type="Proteomes" id="UP000770785">
    <property type="component" value="Unassembled WGS sequence"/>
</dbReference>
<name>A0ABX0XD34_9BACT</name>
<proteinExistence type="predicted"/>
<protein>
    <submittedName>
        <fullName evidence="1">Uncharacterized protein</fullName>
    </submittedName>
</protein>
<reference evidence="1 2" key="1">
    <citation type="submission" date="2020-03" db="EMBL/GenBank/DDBJ databases">
        <title>Genomic Encyclopedia of Type Strains, Phase IV (KMG-IV): sequencing the most valuable type-strain genomes for metagenomic binning, comparative biology and taxonomic classification.</title>
        <authorList>
            <person name="Goeker M."/>
        </authorList>
    </citation>
    <scope>NUCLEOTIDE SEQUENCE [LARGE SCALE GENOMIC DNA]</scope>
    <source>
        <strain evidence="1 2">DSM 105096</strain>
    </source>
</reference>
<gene>
    <name evidence="1" type="ORF">GGR27_002328</name>
</gene>
<sequence>MWHYLLTFDEQGKWSEKVAIDFEITVRHLLALDDAARANGLAVQKVILKIALKDELFATPSGRKLKKRGGLLRSRAAAAGR</sequence>